<protein>
    <submittedName>
        <fullName evidence="1">Uncharacterized protein</fullName>
    </submittedName>
</protein>
<sequence>MDTDAVGCAERATSDLLIGPDWSLNIELCDLIDRNPGQTGDVMKVLKKRLVGKVPKAQLLTLYVLETLSKNCGDIIFQSILENDILTDIVNVVKTKPDWNVMDKALMLIDIWQEGLGGPSGRYPQYFAAYNDLKRHGVRFPPREEASVPLFTPAPPQLPHSDTSSTHIVPRSSLPSDASNLSAAEMKSAQLSADLLLEMLGALDPRKPEALEEEIIVDLLGQCRSYQESVMLLLNTSDNEQILHQGLALNDRLQKALCRHEDLVKAVRNAKAVGVDALTRPISTANPPNDELDEGFDQIKRRSSGDIVPHKKATSVGVAASSRISPILPPPPSSSRPVHKNSTMIDFLSGDPYTVEVHHPSADRAAPVQTTGSSAQNSSPFVDKSPTTSPFDPWEAAFPSAFNPAPSGGHGGLQQHSLLSTSSSDHINEPGTSTDAITDGTQKLSLRSSESEKKVGNKEVVLFDDLLDLAKFR</sequence>
<gene>
    <name evidence="1" type="ORF">MLD38_022476</name>
</gene>
<name>A0ACB9QNA1_9MYRT</name>
<comment type="caution">
    <text evidence="1">The sequence shown here is derived from an EMBL/GenBank/DDBJ whole genome shotgun (WGS) entry which is preliminary data.</text>
</comment>
<accession>A0ACB9QNA1</accession>
<proteinExistence type="predicted"/>
<organism evidence="1 2">
    <name type="scientific">Melastoma candidum</name>
    <dbReference type="NCBI Taxonomy" id="119954"/>
    <lineage>
        <taxon>Eukaryota</taxon>
        <taxon>Viridiplantae</taxon>
        <taxon>Streptophyta</taxon>
        <taxon>Embryophyta</taxon>
        <taxon>Tracheophyta</taxon>
        <taxon>Spermatophyta</taxon>
        <taxon>Magnoliopsida</taxon>
        <taxon>eudicotyledons</taxon>
        <taxon>Gunneridae</taxon>
        <taxon>Pentapetalae</taxon>
        <taxon>rosids</taxon>
        <taxon>malvids</taxon>
        <taxon>Myrtales</taxon>
        <taxon>Melastomataceae</taxon>
        <taxon>Melastomatoideae</taxon>
        <taxon>Melastomateae</taxon>
        <taxon>Melastoma</taxon>
    </lineage>
</organism>
<dbReference type="Proteomes" id="UP001057402">
    <property type="component" value="Chromosome 6"/>
</dbReference>
<keyword evidence="2" id="KW-1185">Reference proteome</keyword>
<evidence type="ECO:0000313" key="2">
    <source>
        <dbReference type="Proteomes" id="UP001057402"/>
    </source>
</evidence>
<dbReference type="EMBL" id="CM042885">
    <property type="protein sequence ID" value="KAI4366619.1"/>
    <property type="molecule type" value="Genomic_DNA"/>
</dbReference>
<reference evidence="2" key="1">
    <citation type="journal article" date="2023" name="Front. Plant Sci.">
        <title>Chromosomal-level genome assembly of Melastoma candidum provides insights into trichome evolution.</title>
        <authorList>
            <person name="Zhong Y."/>
            <person name="Wu W."/>
            <person name="Sun C."/>
            <person name="Zou P."/>
            <person name="Liu Y."/>
            <person name="Dai S."/>
            <person name="Zhou R."/>
        </authorList>
    </citation>
    <scope>NUCLEOTIDE SEQUENCE [LARGE SCALE GENOMIC DNA]</scope>
</reference>
<evidence type="ECO:0000313" key="1">
    <source>
        <dbReference type="EMBL" id="KAI4366619.1"/>
    </source>
</evidence>